<keyword evidence="1" id="KW-0732">Signal</keyword>
<accession>A0AAD8ZNQ0</accession>
<feature type="chain" id="PRO_5042142610" evidence="1">
    <location>
        <begin position="17"/>
        <end position="45"/>
    </location>
</feature>
<feature type="signal peptide" evidence="1">
    <location>
        <begin position="1"/>
        <end position="16"/>
    </location>
</feature>
<dbReference type="Proteomes" id="UP001239994">
    <property type="component" value="Unassembled WGS sequence"/>
</dbReference>
<comment type="caution">
    <text evidence="2">The sequence shown here is derived from an EMBL/GenBank/DDBJ whole genome shotgun (WGS) entry which is preliminary data.</text>
</comment>
<evidence type="ECO:0000313" key="3">
    <source>
        <dbReference type="Proteomes" id="UP001239994"/>
    </source>
</evidence>
<sequence>MLRSLLSGMLWTRAYAGGLLKNPGGLCIMMKVGNYWSKGRGCWLT</sequence>
<proteinExistence type="predicted"/>
<reference evidence="2" key="1">
    <citation type="submission" date="2023-03" db="EMBL/GenBank/DDBJ databases">
        <title>Electrophorus voltai genome.</title>
        <authorList>
            <person name="Bian C."/>
        </authorList>
    </citation>
    <scope>NUCLEOTIDE SEQUENCE</scope>
    <source>
        <strain evidence="2">CB-2022</strain>
        <tissue evidence="2">Muscle</tissue>
    </source>
</reference>
<evidence type="ECO:0000313" key="2">
    <source>
        <dbReference type="EMBL" id="KAK1802709.1"/>
    </source>
</evidence>
<dbReference type="EMBL" id="JAROKS010000006">
    <property type="protein sequence ID" value="KAK1802709.1"/>
    <property type="molecule type" value="Genomic_DNA"/>
</dbReference>
<gene>
    <name evidence="2" type="ORF">P4O66_021247</name>
</gene>
<protein>
    <submittedName>
        <fullName evidence="2">Uncharacterized protein</fullName>
    </submittedName>
</protein>
<keyword evidence="3" id="KW-1185">Reference proteome</keyword>
<organism evidence="2 3">
    <name type="scientific">Electrophorus voltai</name>
    <dbReference type="NCBI Taxonomy" id="2609070"/>
    <lineage>
        <taxon>Eukaryota</taxon>
        <taxon>Metazoa</taxon>
        <taxon>Chordata</taxon>
        <taxon>Craniata</taxon>
        <taxon>Vertebrata</taxon>
        <taxon>Euteleostomi</taxon>
        <taxon>Actinopterygii</taxon>
        <taxon>Neopterygii</taxon>
        <taxon>Teleostei</taxon>
        <taxon>Ostariophysi</taxon>
        <taxon>Gymnotiformes</taxon>
        <taxon>Gymnotoidei</taxon>
        <taxon>Gymnotidae</taxon>
        <taxon>Electrophorus</taxon>
    </lineage>
</organism>
<name>A0AAD8ZNQ0_9TELE</name>
<evidence type="ECO:0000256" key="1">
    <source>
        <dbReference type="SAM" id="SignalP"/>
    </source>
</evidence>
<dbReference type="AlphaFoldDB" id="A0AAD8ZNQ0"/>